<reference evidence="1 2" key="1">
    <citation type="submission" date="2018-08" db="EMBL/GenBank/DDBJ databases">
        <title>A genome reference for cultivated species of the human gut microbiota.</title>
        <authorList>
            <person name="Zou Y."/>
            <person name="Xue W."/>
            <person name="Luo G."/>
        </authorList>
    </citation>
    <scope>NUCLEOTIDE SEQUENCE [LARGE SCALE GENOMIC DNA]</scope>
    <source>
        <strain evidence="1 2">OM08-14</strain>
    </source>
</reference>
<name>A0A3E4VX74_9BACT</name>
<dbReference type="Proteomes" id="UP000260780">
    <property type="component" value="Unassembled WGS sequence"/>
</dbReference>
<dbReference type="AlphaFoldDB" id="A0A3E4VX74"/>
<accession>A0A3E4VX74</accession>
<dbReference type="RefSeq" id="WP_117748569.1">
    <property type="nucleotide sequence ID" value="NZ_CATWOP010000017.1"/>
</dbReference>
<evidence type="ECO:0000313" key="2">
    <source>
        <dbReference type="Proteomes" id="UP000260780"/>
    </source>
</evidence>
<evidence type="ECO:0000313" key="1">
    <source>
        <dbReference type="EMBL" id="RGM34533.1"/>
    </source>
</evidence>
<gene>
    <name evidence="1" type="ORF">DXC17_16255</name>
</gene>
<organism evidence="1 2">
    <name type="scientific">Phocaeicola plebeius</name>
    <dbReference type="NCBI Taxonomy" id="310297"/>
    <lineage>
        <taxon>Bacteria</taxon>
        <taxon>Pseudomonadati</taxon>
        <taxon>Bacteroidota</taxon>
        <taxon>Bacteroidia</taxon>
        <taxon>Bacteroidales</taxon>
        <taxon>Bacteroidaceae</taxon>
        <taxon>Phocaeicola</taxon>
    </lineage>
</organism>
<comment type="caution">
    <text evidence="1">The sequence shown here is derived from an EMBL/GenBank/DDBJ whole genome shotgun (WGS) entry which is preliminary data.</text>
</comment>
<proteinExistence type="predicted"/>
<dbReference type="EMBL" id="QSTF01000067">
    <property type="protein sequence ID" value="RGM34533.1"/>
    <property type="molecule type" value="Genomic_DNA"/>
</dbReference>
<protein>
    <submittedName>
        <fullName evidence="1">Uncharacterized protein</fullName>
    </submittedName>
</protein>
<sequence length="65" mass="7764">MKKRFEIYLDTEELQLIEQLKHDTGHKKPGMAIAAAIYSYFRYQDTIKRLIAENTQLKNKLSKYE</sequence>